<accession>A0AA37SUB6</accession>
<dbReference type="Proteomes" id="UP001156666">
    <property type="component" value="Unassembled WGS sequence"/>
</dbReference>
<comment type="caution">
    <text evidence="1">The sequence shown here is derived from an EMBL/GenBank/DDBJ whole genome shotgun (WGS) entry which is preliminary data.</text>
</comment>
<dbReference type="RefSeq" id="WP_235293338.1">
    <property type="nucleotide sequence ID" value="NZ_BSOH01000037.1"/>
</dbReference>
<keyword evidence="2" id="KW-1185">Reference proteome</keyword>
<name>A0AA37SUB6_9BACT</name>
<organism evidence="1 2">
    <name type="scientific">Portibacter lacus</name>
    <dbReference type="NCBI Taxonomy" id="1099794"/>
    <lineage>
        <taxon>Bacteria</taxon>
        <taxon>Pseudomonadati</taxon>
        <taxon>Bacteroidota</taxon>
        <taxon>Saprospiria</taxon>
        <taxon>Saprospirales</taxon>
        <taxon>Haliscomenobacteraceae</taxon>
        <taxon>Portibacter</taxon>
    </lineage>
</organism>
<reference evidence="1" key="2">
    <citation type="submission" date="2023-01" db="EMBL/GenBank/DDBJ databases">
        <title>Draft genome sequence of Portibacter lacus strain NBRC 108769.</title>
        <authorList>
            <person name="Sun Q."/>
            <person name="Mori K."/>
        </authorList>
    </citation>
    <scope>NUCLEOTIDE SEQUENCE</scope>
    <source>
        <strain evidence="1">NBRC 108769</strain>
    </source>
</reference>
<sequence>MTNKSEKPSPEAKALSLYLMAFKSTSPKHKEKSKRVNRLWGLVQKDELELSDYLIEVQNIIKSFGGYETVVEQTVKYYIDKSGEWKLQGEDKYSVDAKAVADKLLNK</sequence>
<gene>
    <name evidence="1" type="ORF">GCM10007940_44250</name>
</gene>
<protein>
    <submittedName>
        <fullName evidence="1">Uncharacterized protein</fullName>
    </submittedName>
</protein>
<reference evidence="1" key="1">
    <citation type="journal article" date="2014" name="Int. J. Syst. Evol. Microbiol.">
        <title>Complete genome sequence of Corynebacterium casei LMG S-19264T (=DSM 44701T), isolated from a smear-ripened cheese.</title>
        <authorList>
            <consortium name="US DOE Joint Genome Institute (JGI-PGF)"/>
            <person name="Walter F."/>
            <person name="Albersmeier A."/>
            <person name="Kalinowski J."/>
            <person name="Ruckert C."/>
        </authorList>
    </citation>
    <scope>NUCLEOTIDE SEQUENCE</scope>
    <source>
        <strain evidence="1">NBRC 108769</strain>
    </source>
</reference>
<evidence type="ECO:0000313" key="2">
    <source>
        <dbReference type="Proteomes" id="UP001156666"/>
    </source>
</evidence>
<dbReference type="AlphaFoldDB" id="A0AA37SUB6"/>
<proteinExistence type="predicted"/>
<dbReference type="EMBL" id="BSOH01000037">
    <property type="protein sequence ID" value="GLR19809.1"/>
    <property type="molecule type" value="Genomic_DNA"/>
</dbReference>
<evidence type="ECO:0000313" key="1">
    <source>
        <dbReference type="EMBL" id="GLR19809.1"/>
    </source>
</evidence>